<proteinExistence type="predicted"/>
<accession>A0A7C9ER92</accession>
<organism evidence="1">
    <name type="scientific">Opuntia streptacantha</name>
    <name type="common">Prickly pear cactus</name>
    <name type="synonym">Opuntia cardona</name>
    <dbReference type="NCBI Taxonomy" id="393608"/>
    <lineage>
        <taxon>Eukaryota</taxon>
        <taxon>Viridiplantae</taxon>
        <taxon>Streptophyta</taxon>
        <taxon>Embryophyta</taxon>
        <taxon>Tracheophyta</taxon>
        <taxon>Spermatophyta</taxon>
        <taxon>Magnoliopsida</taxon>
        <taxon>eudicotyledons</taxon>
        <taxon>Gunneridae</taxon>
        <taxon>Pentapetalae</taxon>
        <taxon>Caryophyllales</taxon>
        <taxon>Cactineae</taxon>
        <taxon>Cactaceae</taxon>
        <taxon>Opuntioideae</taxon>
        <taxon>Opuntia</taxon>
    </lineage>
</organism>
<name>A0A7C9ER92_OPUST</name>
<dbReference type="AlphaFoldDB" id="A0A7C9ER92"/>
<sequence length="189" mass="21870">MLIKWAHAIVTNVHNATGVKERIMILIPRAMKNDICKHHATILKCYSTIFICNFYHWMEPHVIITRLLPVVPSWFRSRSYMDLLGHSSNVPTNINGTGRTSDQNHNLVLIWLWVTIIVAMNLPPRPMLNTRNISNPWFSIMSNAYNHCIINFFQFPIIITNLPPRANFPHSIRLQSNIVHLSLVTNQLV</sequence>
<evidence type="ECO:0000313" key="1">
    <source>
        <dbReference type="EMBL" id="MBA4672626.1"/>
    </source>
</evidence>
<dbReference type="EMBL" id="GISG01255973">
    <property type="protein sequence ID" value="MBA4672626.1"/>
    <property type="molecule type" value="Transcribed_RNA"/>
</dbReference>
<protein>
    <submittedName>
        <fullName evidence="1">Uncharacterized protein</fullName>
    </submittedName>
</protein>
<reference evidence="1" key="2">
    <citation type="submission" date="2020-07" db="EMBL/GenBank/DDBJ databases">
        <authorList>
            <person name="Vera ALvarez R."/>
            <person name="Arias-Moreno D.M."/>
            <person name="Jimenez-Jacinto V."/>
            <person name="Jimenez-Bremont J.F."/>
            <person name="Swaminathan K."/>
            <person name="Moose S.P."/>
            <person name="Guerrero-Gonzalez M.L."/>
            <person name="Marino-Ramirez L."/>
            <person name="Landsman D."/>
            <person name="Rodriguez-Kessler M."/>
            <person name="Delgado-Sanchez P."/>
        </authorList>
    </citation>
    <scope>NUCLEOTIDE SEQUENCE</scope>
    <source>
        <tissue evidence="1">Cladode</tissue>
    </source>
</reference>
<reference evidence="1" key="1">
    <citation type="journal article" date="2013" name="J. Plant Res.">
        <title>Effect of fungi and light on seed germination of three Opuntia species from semiarid lands of central Mexico.</title>
        <authorList>
            <person name="Delgado-Sanchez P."/>
            <person name="Jimenez-Bremont J.F."/>
            <person name="Guerrero-Gonzalez Mde L."/>
            <person name="Flores J."/>
        </authorList>
    </citation>
    <scope>NUCLEOTIDE SEQUENCE</scope>
    <source>
        <tissue evidence="1">Cladode</tissue>
    </source>
</reference>